<evidence type="ECO:0000313" key="2">
    <source>
        <dbReference type="EMBL" id="SDS38175.1"/>
    </source>
</evidence>
<dbReference type="STRING" id="117157.SAMN04489717_2516"/>
<keyword evidence="1" id="KW-1133">Transmembrane helix</keyword>
<keyword evidence="3" id="KW-1185">Reference proteome</keyword>
<evidence type="ECO:0000256" key="1">
    <source>
        <dbReference type="SAM" id="Phobius"/>
    </source>
</evidence>
<keyword evidence="1" id="KW-0812">Transmembrane</keyword>
<proteinExistence type="predicted"/>
<dbReference type="RefSeq" id="WP_092653445.1">
    <property type="nucleotide sequence ID" value="NZ_LT629732.1"/>
</dbReference>
<feature type="transmembrane region" description="Helical" evidence="1">
    <location>
        <begin position="124"/>
        <end position="147"/>
    </location>
</feature>
<feature type="transmembrane region" description="Helical" evidence="1">
    <location>
        <begin position="179"/>
        <end position="202"/>
    </location>
</feature>
<dbReference type="OrthoDB" id="3532123at2"/>
<dbReference type="EMBL" id="LT629732">
    <property type="protein sequence ID" value="SDS38175.1"/>
    <property type="molecule type" value="Genomic_DNA"/>
</dbReference>
<dbReference type="Proteomes" id="UP000198983">
    <property type="component" value="Chromosome I"/>
</dbReference>
<accession>A0A1H1RR05</accession>
<sequence length="316" mass="32079">MSGGFALALPLVALVACLAVVLWAVPRRRALVAVDEAAHPGLARLRRSTLLGRGVAMVAGVIAAVATASTGGLGRGFALAPAVFAAVQIVGVLAADLLARDDARTQGTAGLEVRRVRDFSPPRLVRFIVATGAVLALFLAWAGVVAVPDDLGRAGRALTYSCTVGCDHRTLSPWPGSYYSVPMVAALLLVLVLAGTAVGATVRRPRNGAAPEIVAVDDVVRRRSVESVLAAVGVAFTGSLAGTALLVGGRLAGLGANHGPAALQVVGWSTLLAGLAALVWLVWCLVALLLPGASAKPAPRSLLASPLTSGRERARG</sequence>
<protein>
    <submittedName>
        <fullName evidence="2">Uncharacterized protein</fullName>
    </submittedName>
</protein>
<feature type="transmembrane region" description="Helical" evidence="1">
    <location>
        <begin position="268"/>
        <end position="290"/>
    </location>
</feature>
<evidence type="ECO:0000313" key="3">
    <source>
        <dbReference type="Proteomes" id="UP000198983"/>
    </source>
</evidence>
<feature type="transmembrane region" description="Helical" evidence="1">
    <location>
        <begin position="228"/>
        <end position="248"/>
    </location>
</feature>
<dbReference type="AlphaFoldDB" id="A0A1H1RR05"/>
<feature type="transmembrane region" description="Helical" evidence="1">
    <location>
        <begin position="50"/>
        <end position="71"/>
    </location>
</feature>
<feature type="transmembrane region" description="Helical" evidence="1">
    <location>
        <begin position="77"/>
        <end position="99"/>
    </location>
</feature>
<name>A0A1H1RR05_9ACTN</name>
<reference evidence="2 3" key="1">
    <citation type="submission" date="2016-10" db="EMBL/GenBank/DDBJ databases">
        <authorList>
            <person name="de Groot N.N."/>
        </authorList>
    </citation>
    <scope>NUCLEOTIDE SEQUENCE [LARGE SCALE GENOMIC DNA]</scope>
    <source>
        <strain evidence="2 3">DSM 22024</strain>
    </source>
</reference>
<organism evidence="2 3">
    <name type="scientific">Actinopolymorpha singaporensis</name>
    <dbReference type="NCBI Taxonomy" id="117157"/>
    <lineage>
        <taxon>Bacteria</taxon>
        <taxon>Bacillati</taxon>
        <taxon>Actinomycetota</taxon>
        <taxon>Actinomycetes</taxon>
        <taxon>Propionibacteriales</taxon>
        <taxon>Actinopolymorphaceae</taxon>
        <taxon>Actinopolymorpha</taxon>
    </lineage>
</organism>
<feature type="transmembrane region" description="Helical" evidence="1">
    <location>
        <begin position="6"/>
        <end position="25"/>
    </location>
</feature>
<keyword evidence="1" id="KW-0472">Membrane</keyword>
<gene>
    <name evidence="2" type="ORF">SAMN04489717_2516</name>
</gene>